<evidence type="ECO:0000256" key="2">
    <source>
        <dbReference type="ARBA" id="ARBA00022679"/>
    </source>
</evidence>
<evidence type="ECO:0000313" key="6">
    <source>
        <dbReference type="Proteomes" id="UP001595536"/>
    </source>
</evidence>
<dbReference type="InterPro" id="IPR052700">
    <property type="entry name" value="Carb_kinase_PfkB-like"/>
</dbReference>
<dbReference type="PANTHER" id="PTHR43320">
    <property type="entry name" value="SUGAR KINASE"/>
    <property type="match status" value="1"/>
</dbReference>
<dbReference type="CDD" id="cd01168">
    <property type="entry name" value="adenosine_kinase"/>
    <property type="match status" value="1"/>
</dbReference>
<keyword evidence="3 5" id="KW-0418">Kinase</keyword>
<dbReference type="InterPro" id="IPR011611">
    <property type="entry name" value="PfkB_dom"/>
</dbReference>
<dbReference type="Gene3D" id="3.40.1190.20">
    <property type="match status" value="1"/>
</dbReference>
<dbReference type="InterPro" id="IPR002173">
    <property type="entry name" value="Carboh/pur_kinase_PfkB_CS"/>
</dbReference>
<evidence type="ECO:0000256" key="1">
    <source>
        <dbReference type="ARBA" id="ARBA00010688"/>
    </source>
</evidence>
<dbReference type="GO" id="GO:0016301">
    <property type="term" value="F:kinase activity"/>
    <property type="evidence" value="ECO:0007669"/>
    <property type="project" value="UniProtKB-KW"/>
</dbReference>
<dbReference type="RefSeq" id="WP_376831823.1">
    <property type="nucleotide sequence ID" value="NZ_JBHLWR010000006.1"/>
</dbReference>
<protein>
    <submittedName>
        <fullName evidence="5">Adenosine kinase</fullName>
    </submittedName>
</protein>
<dbReference type="Pfam" id="PF00294">
    <property type="entry name" value="PfkB"/>
    <property type="match status" value="1"/>
</dbReference>
<keyword evidence="2" id="KW-0808">Transferase</keyword>
<keyword evidence="6" id="KW-1185">Reference proteome</keyword>
<organism evidence="5 6">
    <name type="scientific">Camelimonas abortus</name>
    <dbReference type="NCBI Taxonomy" id="1017184"/>
    <lineage>
        <taxon>Bacteria</taxon>
        <taxon>Pseudomonadati</taxon>
        <taxon>Pseudomonadota</taxon>
        <taxon>Alphaproteobacteria</taxon>
        <taxon>Hyphomicrobiales</taxon>
        <taxon>Chelatococcaceae</taxon>
        <taxon>Camelimonas</taxon>
    </lineage>
</organism>
<dbReference type="Proteomes" id="UP001595536">
    <property type="component" value="Unassembled WGS sequence"/>
</dbReference>
<comment type="similarity">
    <text evidence="1">Belongs to the carbohydrate kinase PfkB family.</text>
</comment>
<proteinExistence type="inferred from homology"/>
<accession>A0ABV7LD98</accession>
<evidence type="ECO:0000313" key="5">
    <source>
        <dbReference type="EMBL" id="MFC3265396.1"/>
    </source>
</evidence>
<dbReference type="PROSITE" id="PS00584">
    <property type="entry name" value="PFKB_KINASES_2"/>
    <property type="match status" value="1"/>
</dbReference>
<sequence length="333" mass="34788">MAERRYDVLGIGNALVDILARTDEAFLLAHGVAKGSMQLVDERQADALYAAIGATTTVSGGSAANTIAGVAALGGRGALIARVRDDALGATFAHDLRALGVAFSPAPAASGPGTGRCIVLVTPDGERSMSTYLGAGQDLAPDDLDEAMIAAAHIVYLEGYLWDPPQAKAAFLKAAEIAHANGGRVAITLSDAFCVDRYRAEFNELIDRGTVDIVFANESEIRCLYETSSFDTAVDQLAQRAVLGVVTRSEQGCVVLDRGDRVYAPAEPVCKLVDTTGAGDLFAAGFLFGLAQNRPLEVCARLGAIAAAEVIQHMGARPQSDLRQLVIQSGLAL</sequence>
<evidence type="ECO:0000256" key="3">
    <source>
        <dbReference type="ARBA" id="ARBA00022777"/>
    </source>
</evidence>
<dbReference type="EMBL" id="JBHRUV010000017">
    <property type="protein sequence ID" value="MFC3265396.1"/>
    <property type="molecule type" value="Genomic_DNA"/>
</dbReference>
<dbReference type="PANTHER" id="PTHR43320:SF3">
    <property type="entry name" value="CARBOHYDRATE KINASE PFKB DOMAIN-CONTAINING PROTEIN"/>
    <property type="match status" value="1"/>
</dbReference>
<dbReference type="InterPro" id="IPR029056">
    <property type="entry name" value="Ribokinase-like"/>
</dbReference>
<comment type="caution">
    <text evidence="5">The sequence shown here is derived from an EMBL/GenBank/DDBJ whole genome shotgun (WGS) entry which is preliminary data.</text>
</comment>
<reference evidence="6" key="1">
    <citation type="journal article" date="2019" name="Int. J. Syst. Evol. Microbiol.">
        <title>The Global Catalogue of Microorganisms (GCM) 10K type strain sequencing project: providing services to taxonomists for standard genome sequencing and annotation.</title>
        <authorList>
            <consortium name="The Broad Institute Genomics Platform"/>
            <consortium name="The Broad Institute Genome Sequencing Center for Infectious Disease"/>
            <person name="Wu L."/>
            <person name="Ma J."/>
        </authorList>
    </citation>
    <scope>NUCLEOTIDE SEQUENCE [LARGE SCALE GENOMIC DNA]</scope>
    <source>
        <strain evidence="6">CCM 7941</strain>
    </source>
</reference>
<dbReference type="SUPFAM" id="SSF53613">
    <property type="entry name" value="Ribokinase-like"/>
    <property type="match status" value="1"/>
</dbReference>
<gene>
    <name evidence="5" type="ORF">ACFOEX_03330</name>
</gene>
<evidence type="ECO:0000259" key="4">
    <source>
        <dbReference type="Pfam" id="PF00294"/>
    </source>
</evidence>
<feature type="domain" description="Carbohydrate kinase PfkB" evidence="4">
    <location>
        <begin position="52"/>
        <end position="318"/>
    </location>
</feature>
<name>A0ABV7LD98_9HYPH</name>